<evidence type="ECO:0000313" key="4">
    <source>
        <dbReference type="Proteomes" id="UP000605846"/>
    </source>
</evidence>
<feature type="region of interest" description="Disordered" evidence="1">
    <location>
        <begin position="521"/>
        <end position="639"/>
    </location>
</feature>
<feature type="compositionally biased region" description="Polar residues" evidence="1">
    <location>
        <begin position="40"/>
        <end position="52"/>
    </location>
</feature>
<feature type="compositionally biased region" description="Polar residues" evidence="1">
    <location>
        <begin position="94"/>
        <end position="109"/>
    </location>
</feature>
<feature type="transmembrane region" description="Helical" evidence="2">
    <location>
        <begin position="457"/>
        <end position="480"/>
    </location>
</feature>
<keyword evidence="4" id="KW-1185">Reference proteome</keyword>
<dbReference type="AlphaFoldDB" id="A0A8H7BKJ8"/>
<gene>
    <name evidence="3" type="ORF">EC973_008741</name>
</gene>
<evidence type="ECO:0000256" key="1">
    <source>
        <dbReference type="SAM" id="MobiDB-lite"/>
    </source>
</evidence>
<feature type="compositionally biased region" description="Low complexity" evidence="1">
    <location>
        <begin position="194"/>
        <end position="228"/>
    </location>
</feature>
<evidence type="ECO:0000256" key="2">
    <source>
        <dbReference type="SAM" id="Phobius"/>
    </source>
</evidence>
<dbReference type="EMBL" id="JABAYA010000079">
    <property type="protein sequence ID" value="KAF7726407.1"/>
    <property type="molecule type" value="Genomic_DNA"/>
</dbReference>
<reference evidence="3" key="1">
    <citation type="submission" date="2020-01" db="EMBL/GenBank/DDBJ databases">
        <title>Genome Sequencing of Three Apophysomyces-Like Fungal Strains Confirms a Novel Fungal Genus in the Mucoromycota with divergent Burkholderia-like Endosymbiotic Bacteria.</title>
        <authorList>
            <person name="Stajich J.E."/>
            <person name="Macias A.M."/>
            <person name="Carter-House D."/>
            <person name="Lovett B."/>
            <person name="Kasson L.R."/>
            <person name="Berry K."/>
            <person name="Grigoriev I."/>
            <person name="Chang Y."/>
            <person name="Spatafora J."/>
            <person name="Kasson M.T."/>
        </authorList>
    </citation>
    <scope>NUCLEOTIDE SEQUENCE</scope>
    <source>
        <strain evidence="3">NRRL A-21654</strain>
    </source>
</reference>
<name>A0A8H7BKJ8_9FUNG</name>
<feature type="region of interest" description="Disordered" evidence="1">
    <location>
        <begin position="40"/>
        <end position="329"/>
    </location>
</feature>
<keyword evidence="2" id="KW-1133">Transmembrane helix</keyword>
<keyword evidence="2" id="KW-0812">Transmembrane</keyword>
<comment type="caution">
    <text evidence="3">The sequence shown here is derived from an EMBL/GenBank/DDBJ whole genome shotgun (WGS) entry which is preliminary data.</text>
</comment>
<feature type="compositionally biased region" description="Basic and acidic residues" evidence="1">
    <location>
        <begin position="59"/>
        <end position="70"/>
    </location>
</feature>
<dbReference type="Proteomes" id="UP000605846">
    <property type="component" value="Unassembled WGS sequence"/>
</dbReference>
<accession>A0A8H7BKJ8</accession>
<evidence type="ECO:0000313" key="3">
    <source>
        <dbReference type="EMBL" id="KAF7726407.1"/>
    </source>
</evidence>
<feature type="compositionally biased region" description="Low complexity" evidence="1">
    <location>
        <begin position="290"/>
        <end position="329"/>
    </location>
</feature>
<feature type="compositionally biased region" description="Low complexity" evidence="1">
    <location>
        <begin position="124"/>
        <end position="177"/>
    </location>
</feature>
<protein>
    <submittedName>
        <fullName evidence="3">Uncharacterized protein</fullName>
    </submittedName>
</protein>
<organism evidence="3 4">
    <name type="scientific">Apophysomyces ossiformis</name>
    <dbReference type="NCBI Taxonomy" id="679940"/>
    <lineage>
        <taxon>Eukaryota</taxon>
        <taxon>Fungi</taxon>
        <taxon>Fungi incertae sedis</taxon>
        <taxon>Mucoromycota</taxon>
        <taxon>Mucoromycotina</taxon>
        <taxon>Mucoromycetes</taxon>
        <taxon>Mucorales</taxon>
        <taxon>Mucorineae</taxon>
        <taxon>Mucoraceae</taxon>
        <taxon>Apophysomyces</taxon>
    </lineage>
</organism>
<feature type="compositionally biased region" description="Polar residues" evidence="1">
    <location>
        <begin position="589"/>
        <end position="603"/>
    </location>
</feature>
<keyword evidence="2" id="KW-0472">Membrane</keyword>
<feature type="compositionally biased region" description="Polar residues" evidence="1">
    <location>
        <begin position="178"/>
        <end position="193"/>
    </location>
</feature>
<proteinExistence type="predicted"/>
<dbReference type="OrthoDB" id="2287669at2759"/>
<sequence length="639" mass="67347">MFGGKQQSYEKGRREAQSQSLFNGLEAGFYSHSELNSKSLEQISADPSTNRHWPNGHRVHSDIAETRDEDQSGSANPEPTGTPLVIEFADNDLETTGSNTPTITASESHTLVPRATTKPDNPLTSTGSTNSEGSSMNGPTLTTPAYTHTKTQTPTTLTADSSTSTNDNPTSPGNPTDATSTRTGTSSREVSPTTNTPASSSISDSSSTSTKITSYISSSTPSPSAGSTQFSTSTEPNSVSATTTTLLPSQTVSPTGSEITSSATSTSTSTDSTISSTIPTPSPTNTANESTSSYTTPTTSSSSESTTTYDYSSTSTTKSSTLSSSSSSSLSFTSASTTSFFLSTTSSSPVLTSSSSIVATSPSTLSIIMTTSFPSSSSKATPSVIFGQYGCARDSHAVQGHCAPGYFCNATAGACIHLFSDGEPCSESFQCQSSHCGFNHRCEAAQQTTPSALSGGAIAGITIGVIVGVIGPICGLLWYYRRSHHVGRRAARFLDEERRQTRGSGRSSGRFSKFNFLTSALEKQQQQQQQQEEEQHTAMPTVSSMRDAPIVSRGMHSAPDYHRPSPSPTPTSGSTVGSFGRGQYRPSLVGSQTQLDQDFNQWIQRGPPMASEILPRPFPPPFVPSPTAAEHWSHENQRQ</sequence>
<feature type="compositionally biased region" description="Low complexity" evidence="1">
    <location>
        <begin position="255"/>
        <end position="279"/>
    </location>
</feature>
<feature type="compositionally biased region" description="Polar residues" evidence="1">
    <location>
        <begin position="229"/>
        <end position="254"/>
    </location>
</feature>